<evidence type="ECO:0000313" key="21">
    <source>
        <dbReference type="EMBL" id="KAK2568518.1"/>
    </source>
</evidence>
<keyword evidence="11 19" id="KW-1133">Transmembrane helix</keyword>
<dbReference type="FunFam" id="1.10.287.70:FF:000117">
    <property type="entry name" value="Voltage-gated Ca2+ channel, alpha subunit"/>
    <property type="match status" value="1"/>
</dbReference>
<dbReference type="FunFam" id="1.20.120.350:FF:000001">
    <property type="entry name" value="Voltage-dependent L-type calcium channel subunit alpha"/>
    <property type="match status" value="1"/>
</dbReference>
<evidence type="ECO:0000256" key="6">
    <source>
        <dbReference type="ARBA" id="ARBA00022692"/>
    </source>
</evidence>
<evidence type="ECO:0000256" key="18">
    <source>
        <dbReference type="SAM" id="MobiDB-lite"/>
    </source>
</evidence>
<evidence type="ECO:0000256" key="14">
    <source>
        <dbReference type="ARBA" id="ARBA00023180"/>
    </source>
</evidence>
<reference evidence="21" key="1">
    <citation type="journal article" date="2023" name="G3 (Bethesda)">
        <title>Whole genome assembly and annotation of the endangered Caribbean coral Acropora cervicornis.</title>
        <authorList>
            <person name="Selwyn J.D."/>
            <person name="Vollmer S.V."/>
        </authorList>
    </citation>
    <scope>NUCLEOTIDE SEQUENCE</scope>
    <source>
        <strain evidence="21">K2</strain>
    </source>
</reference>
<organism evidence="21 22">
    <name type="scientific">Acropora cervicornis</name>
    <name type="common">Staghorn coral</name>
    <dbReference type="NCBI Taxonomy" id="6130"/>
    <lineage>
        <taxon>Eukaryota</taxon>
        <taxon>Metazoa</taxon>
        <taxon>Cnidaria</taxon>
        <taxon>Anthozoa</taxon>
        <taxon>Hexacorallia</taxon>
        <taxon>Scleractinia</taxon>
        <taxon>Astrocoeniina</taxon>
        <taxon>Acroporidae</taxon>
        <taxon>Acropora</taxon>
    </lineage>
</organism>
<dbReference type="Gene3D" id="6.10.250.2500">
    <property type="match status" value="1"/>
</dbReference>
<evidence type="ECO:0000256" key="4">
    <source>
        <dbReference type="ARBA" id="ARBA00022568"/>
    </source>
</evidence>
<feature type="binding site" evidence="16">
    <location>
        <position position="543"/>
    </location>
    <ligand>
        <name>Ca(2+)</name>
        <dbReference type="ChEBI" id="CHEBI:29108"/>
    </ligand>
</feature>
<feature type="region of interest" description="Disordered" evidence="18">
    <location>
        <begin position="740"/>
        <end position="777"/>
    </location>
</feature>
<name>A0AAD9VBL1_ACRCE</name>
<keyword evidence="3" id="KW-0597">Phosphoprotein</keyword>
<keyword evidence="4 17" id="KW-0109">Calcium transport</keyword>
<feature type="domain" description="Voltage-dependent calcium channel alpha-1 subunit IQ" evidence="20">
    <location>
        <begin position="1538"/>
        <end position="1572"/>
    </location>
</feature>
<evidence type="ECO:0000256" key="8">
    <source>
        <dbReference type="ARBA" id="ARBA00022737"/>
    </source>
</evidence>
<dbReference type="GO" id="GO:0008331">
    <property type="term" value="F:high voltage-gated calcium channel activity"/>
    <property type="evidence" value="ECO:0007669"/>
    <property type="project" value="TreeGrafter"/>
</dbReference>
<feature type="compositionally biased region" description="Low complexity" evidence="18">
    <location>
        <begin position="1743"/>
        <end position="1757"/>
    </location>
</feature>
<dbReference type="SUPFAM" id="SSF81324">
    <property type="entry name" value="Voltage-gated potassium channels"/>
    <property type="match status" value="4"/>
</dbReference>
<dbReference type="GO" id="GO:0005891">
    <property type="term" value="C:voltage-gated calcium channel complex"/>
    <property type="evidence" value="ECO:0007669"/>
    <property type="project" value="InterPro"/>
</dbReference>
<dbReference type="Pfam" id="PF00520">
    <property type="entry name" value="Ion_trans"/>
    <property type="match status" value="4"/>
</dbReference>
<feature type="transmembrane region" description="Helical" evidence="19">
    <location>
        <begin position="967"/>
        <end position="986"/>
    </location>
</feature>
<dbReference type="Proteomes" id="UP001249851">
    <property type="component" value="Unassembled WGS sequence"/>
</dbReference>
<dbReference type="Pfam" id="PF08763">
    <property type="entry name" value="Ca_chan_IQ"/>
    <property type="match status" value="1"/>
</dbReference>
<feature type="region of interest" description="Disordered" evidence="18">
    <location>
        <begin position="1642"/>
        <end position="1661"/>
    </location>
</feature>
<evidence type="ECO:0000256" key="10">
    <source>
        <dbReference type="ARBA" id="ARBA00022882"/>
    </source>
</evidence>
<keyword evidence="5 17" id="KW-0107">Calcium channel</keyword>
<dbReference type="InterPro" id="IPR031649">
    <property type="entry name" value="GPHH_dom"/>
</dbReference>
<dbReference type="FunFam" id="1.20.120.350:FF:000011">
    <property type="entry name" value="Voltage-dependent N-type calcium channel subunit alpha"/>
    <property type="match status" value="1"/>
</dbReference>
<keyword evidence="2" id="KW-0813">Transport</keyword>
<feature type="region of interest" description="Disordered" evidence="18">
    <location>
        <begin position="1580"/>
        <end position="1608"/>
    </location>
</feature>
<dbReference type="InterPro" id="IPR014873">
    <property type="entry name" value="VDCC_a1su_IQ"/>
</dbReference>
<feature type="transmembrane region" description="Helical" evidence="19">
    <location>
        <begin position="900"/>
        <end position="918"/>
    </location>
</feature>
<keyword evidence="13 19" id="KW-0472">Membrane</keyword>
<keyword evidence="9 16" id="KW-0106">Calcium</keyword>
<dbReference type="Gene3D" id="1.20.120.350">
    <property type="entry name" value="Voltage-gated potassium channels. Chain C"/>
    <property type="match status" value="3"/>
</dbReference>
<dbReference type="Gene3D" id="1.10.287.70">
    <property type="match status" value="4"/>
</dbReference>
<keyword evidence="15" id="KW-0407">Ion channel</keyword>
<keyword evidence="6 19" id="KW-0812">Transmembrane</keyword>
<evidence type="ECO:0000256" key="1">
    <source>
        <dbReference type="ARBA" id="ARBA00004141"/>
    </source>
</evidence>
<evidence type="ECO:0000256" key="19">
    <source>
        <dbReference type="SAM" id="Phobius"/>
    </source>
</evidence>
<dbReference type="GO" id="GO:0046872">
    <property type="term" value="F:metal ion binding"/>
    <property type="evidence" value="ECO:0007669"/>
    <property type="project" value="UniProtKB-KW"/>
</dbReference>
<evidence type="ECO:0000256" key="17">
    <source>
        <dbReference type="RuleBase" id="RU003808"/>
    </source>
</evidence>
<dbReference type="InterPro" id="IPR005821">
    <property type="entry name" value="Ion_trans_dom"/>
</dbReference>
<feature type="transmembrane region" description="Helical" evidence="19">
    <location>
        <begin position="1084"/>
        <end position="1109"/>
    </location>
</feature>
<dbReference type="PRINTS" id="PR00167">
    <property type="entry name" value="CACHANNEL"/>
</dbReference>
<evidence type="ECO:0000256" key="5">
    <source>
        <dbReference type="ARBA" id="ARBA00022673"/>
    </source>
</evidence>
<feature type="transmembrane region" description="Helical" evidence="19">
    <location>
        <begin position="1194"/>
        <end position="1214"/>
    </location>
</feature>
<evidence type="ECO:0000256" key="15">
    <source>
        <dbReference type="ARBA" id="ARBA00023303"/>
    </source>
</evidence>
<evidence type="ECO:0000256" key="11">
    <source>
        <dbReference type="ARBA" id="ARBA00022989"/>
    </source>
</evidence>
<dbReference type="GO" id="GO:0098703">
    <property type="term" value="P:calcium ion import across plasma membrane"/>
    <property type="evidence" value="ECO:0007669"/>
    <property type="project" value="TreeGrafter"/>
</dbReference>
<feature type="region of interest" description="Disordered" evidence="18">
    <location>
        <begin position="1738"/>
        <end position="1757"/>
    </location>
</feature>
<feature type="transmembrane region" description="Helical" evidence="19">
    <location>
        <begin position="221"/>
        <end position="242"/>
    </location>
</feature>
<sequence length="1868" mass="214444">MAGILNSALLSTLSKTSQSVAGEESDIMNLESSAWNSEFKTVEDYLGGRKILDGALFRDRLTLVGMLSDIESNSIKESESLRVLRAVRVLRPLKIVSGIPSLQVVMKSIARAMIPLLQILFLILFVIVIYAIVGLELLRGKFRNTCYNLTTGKLDGKFVSPRVCSPPDVGGRHCSSGLNCTSNSTVWRGPNQGITTFDNIFLSMLTSCDARDYRYRIVPSIVYISLIIIGSFFMLNLVLGVLSGEFAKERERVENRRTFFKFRSQEKLERQVTAYSNWIGRAEDIILREERQLHGVGEGGPRDPLKKRYSLTDSIMHLIEDGEIKKYLRNKSETLAESSSVMRKFKKKEKFVRIHVRQMVKSQVFYWSVIVCVFLNTVLMSVEHYGQPKWLNKFQDVSEYVFLSIFIAEMLLKMYGLGPRVYFKSAFNRFDCAVVLGGVVEVIVQVFTGDSFGISVLRSLRLLRIFKFTRFWASLRNFVTSLLNSMRSILSLIFLLLLFIFIFALLGMQLFGGKFSERHDAPRTNFDNFLKAMLAVFQIMTGEDWNTVMNDGIVASGGPHTISGMLSSLYFVSLVILGNCIPKKGQEETHTCNRPRMTAVSFGLSVIRRKSIGFGYRSGLQSLKKSFFLTVINSDTLLNVFLAIAVDNLANAQAVTQDEKEEQRIIEAMRRKRLERNKTHGWAKVRQIPVIMAIKNINQHKNDRDNPFRNMKPVYPSVDHMSPRGARWNKKSAVRVKIPQDGNHDSWQSATNGKISNGNAKGTQGKEDEGEEAESTVPRRNILSLRDAGRIIRRRNIHRNVPIIRKCSMFIFGPDNAIRRACHWLVNLRYFDDFILAVILISSILLAVEDPVRPDTPRNKVLRYFDYGITAIFALEVLVKMIDLGVILHKGSYLRSGWNIIDAFVVSCNIAALLLDIGDRNESLEKDAIKSFRVLRVLRPLKAINKSKKLKAVFECMLYSLKNVRNILLITLLFYFIFAVVGVQLFKGKFWFCNDLSKMTEEECRGKYFKYNVGINSEIDLNDFKVMERKWDKHKFNFDSVPSAFLALFSSSTGEGWPLGMYHTVDVTEEDRGPIKDNQIQMSLYYVCFVVVFSFFFLNMFVALIIVTFQEQGEKEMDGCELDRNQRDCVQFAMTAKPRQRYMPENKNTCFYKVWRVVDSKPFEIFIMATIVLNAIVLMVAYDGASQQYENILYNLNTAFTFVFLSEAILKLIAFRQNYFRDFWNVFDFFIVITTLVGFFLELNKTEILQIDPSFFRLFRAARLVKLLRQGYTIRILLWTFLQSFKALPYVVILIGMLFFVYAVIGMQLFGRIDLSDDWSKEINHHNNFRSFLMALQVLFRASTGENWHKIMLHCFDDAKCDEGVGSDKNCGSTVASVIYFCTFYFFCTFLMLNLFVAVIMDNFEYLTRDESILGPHHLDEFVRVWSEYDPGATGRIPHTEVYRLMCDMSPPVGFGRKCPKFIAYKRLIKMNMPIMGDNTVLFTSTLFALIRTALGIFSTGDPAYADSELRRTIKKLWPKTSKKILDKMIPLQSVLSSQQMTIGKIYCAKLIYENYKHMKKKRLEKKKKRRPSLFRRLVGALRSGNSNSDDEEADLETVPEYTTTRRRSKTLTALPSLMTKEKEEMLNSKRNMHRSLKFFNRRPFGRSDSNSEDEEGRANNKSVHFKDVPMDLTDINPTIISTDTEDEDHADGTCQKLRRKLSFKNPVTSVEDDSKFYLAIVERRFKMLTYMAMALEDETESGSETRSRSSTGLSSPLSLPMVRLEVASPQQEPQGLAEPPSTRFATERDRSLLVLDFPDVIKSAESSPRHSLIPLTELYEAHGRRLDERRTREIINKINAEVAQAINRGQSPYFIYGIMDNDEETWC</sequence>
<evidence type="ECO:0000256" key="12">
    <source>
        <dbReference type="ARBA" id="ARBA00023065"/>
    </source>
</evidence>
<feature type="compositionally biased region" description="Acidic residues" evidence="18">
    <location>
        <begin position="1589"/>
        <end position="1598"/>
    </location>
</feature>
<dbReference type="PANTHER" id="PTHR45628:SF7">
    <property type="entry name" value="VOLTAGE-DEPENDENT CALCIUM CHANNEL TYPE A SUBUNIT ALPHA-1"/>
    <property type="match status" value="1"/>
</dbReference>
<feature type="compositionally biased region" description="Polar residues" evidence="18">
    <location>
        <begin position="745"/>
        <end position="762"/>
    </location>
</feature>
<comment type="similarity">
    <text evidence="17">Belongs to the calcium channel alpha-1 subunit (TC 1.A.1.11) family.</text>
</comment>
<evidence type="ECO:0000313" key="22">
    <source>
        <dbReference type="Proteomes" id="UP001249851"/>
    </source>
</evidence>
<evidence type="ECO:0000256" key="16">
    <source>
        <dbReference type="PIRSR" id="PIRSR602077-1"/>
    </source>
</evidence>
<feature type="transmembrane region" description="Helical" evidence="19">
    <location>
        <begin position="868"/>
        <end position="888"/>
    </location>
</feature>
<feature type="transmembrane region" description="Helical" evidence="19">
    <location>
        <begin position="1226"/>
        <end position="1243"/>
    </location>
</feature>
<evidence type="ECO:0000256" key="7">
    <source>
        <dbReference type="ARBA" id="ARBA00022723"/>
    </source>
</evidence>
<feature type="transmembrane region" description="Helical" evidence="19">
    <location>
        <begin position="400"/>
        <end position="418"/>
    </location>
</feature>
<feature type="transmembrane region" description="Helical" evidence="19">
    <location>
        <begin position="830"/>
        <end position="848"/>
    </location>
</feature>
<feature type="transmembrane region" description="Helical" evidence="19">
    <location>
        <begin position="364"/>
        <end position="380"/>
    </location>
</feature>
<keyword evidence="12" id="KW-0406">Ion transport</keyword>
<gene>
    <name evidence="21" type="ORF">P5673_007580</name>
</gene>
<feature type="transmembrane region" description="Helical" evidence="19">
    <location>
        <begin position="1378"/>
        <end position="1401"/>
    </location>
</feature>
<evidence type="ECO:0000256" key="2">
    <source>
        <dbReference type="ARBA" id="ARBA00022448"/>
    </source>
</evidence>
<comment type="caution">
    <text evidence="21">The sequence shown here is derived from an EMBL/GenBank/DDBJ whole genome shotgun (WGS) entry which is preliminary data.</text>
</comment>
<evidence type="ECO:0000256" key="3">
    <source>
        <dbReference type="ARBA" id="ARBA00022553"/>
    </source>
</evidence>
<keyword evidence="22" id="KW-1185">Reference proteome</keyword>
<keyword evidence="8" id="KW-0677">Repeat</keyword>
<dbReference type="InterPro" id="IPR002077">
    <property type="entry name" value="VDCCAlpha1"/>
</dbReference>
<dbReference type="InterPro" id="IPR050599">
    <property type="entry name" value="VDCC_alpha-1_subunit"/>
</dbReference>
<feature type="transmembrane region" description="Helical" evidence="19">
    <location>
        <begin position="1165"/>
        <end position="1182"/>
    </location>
</feature>
<dbReference type="Gene3D" id="6.10.250.2180">
    <property type="match status" value="1"/>
</dbReference>
<keyword evidence="14" id="KW-0325">Glycoprotein</keyword>
<dbReference type="SMART" id="SM01062">
    <property type="entry name" value="Ca_chan_IQ"/>
    <property type="match status" value="1"/>
</dbReference>
<evidence type="ECO:0000256" key="13">
    <source>
        <dbReference type="ARBA" id="ARBA00023136"/>
    </source>
</evidence>
<proteinExistence type="inferred from homology"/>
<reference evidence="21" key="2">
    <citation type="journal article" date="2023" name="Science">
        <title>Genomic signatures of disease resistance in endangered staghorn corals.</title>
        <authorList>
            <person name="Vollmer S.V."/>
            <person name="Selwyn J.D."/>
            <person name="Despard B.A."/>
            <person name="Roesel C.L."/>
        </authorList>
    </citation>
    <scope>NUCLEOTIDE SEQUENCE</scope>
    <source>
        <strain evidence="21">K2</strain>
    </source>
</reference>
<feature type="region of interest" description="Disordered" evidence="18">
    <location>
        <begin position="701"/>
        <end position="725"/>
    </location>
</feature>
<dbReference type="PANTHER" id="PTHR45628">
    <property type="entry name" value="VOLTAGE-DEPENDENT CALCIUM CHANNEL TYPE A SUBUNIT ALPHA-1"/>
    <property type="match status" value="1"/>
</dbReference>
<keyword evidence="10 17" id="KW-0851">Voltage-gated channel</keyword>
<dbReference type="EMBL" id="JARQWQ010000012">
    <property type="protein sequence ID" value="KAK2568518.1"/>
    <property type="molecule type" value="Genomic_DNA"/>
</dbReference>
<keyword evidence="7 16" id="KW-0479">Metal-binding</keyword>
<comment type="subcellular location">
    <subcellularLocation>
        <location evidence="1 17">Membrane</location>
        <topology evidence="1 17">Multi-pass membrane protein</topology>
    </subcellularLocation>
</comment>
<accession>A0AAD9VBL1</accession>
<feature type="transmembrane region" description="Helical" evidence="19">
    <location>
        <begin position="489"/>
        <end position="508"/>
    </location>
</feature>
<dbReference type="FunFam" id="1.10.287.70:FF:000068">
    <property type="entry name" value="Voltage-dependent N-type calcium channel subunit alpha"/>
    <property type="match status" value="1"/>
</dbReference>
<dbReference type="GO" id="GO:0098793">
    <property type="term" value="C:presynapse"/>
    <property type="evidence" value="ECO:0007669"/>
    <property type="project" value="UniProtKB-ARBA"/>
</dbReference>
<dbReference type="InterPro" id="IPR027359">
    <property type="entry name" value="Volt_channel_dom_sf"/>
</dbReference>
<feature type="transmembrane region" description="Helical" evidence="19">
    <location>
        <begin position="1288"/>
        <end position="1311"/>
    </location>
</feature>
<dbReference type="Pfam" id="PF16905">
    <property type="entry name" value="GPHH"/>
    <property type="match status" value="1"/>
</dbReference>
<feature type="transmembrane region" description="Helical" evidence="19">
    <location>
        <begin position="112"/>
        <end position="133"/>
    </location>
</feature>
<evidence type="ECO:0000259" key="20">
    <source>
        <dbReference type="SMART" id="SM01062"/>
    </source>
</evidence>
<protein>
    <submittedName>
        <fullName evidence="21">Voltage-dependent L-type calcium channel subunit alpha-1S</fullName>
    </submittedName>
</protein>
<evidence type="ECO:0000256" key="9">
    <source>
        <dbReference type="ARBA" id="ARBA00022837"/>
    </source>
</evidence>